<dbReference type="GO" id="GO:0035999">
    <property type="term" value="P:tetrahydrofolate interconversion"/>
    <property type="evidence" value="ECO:0007669"/>
    <property type="project" value="InterPro"/>
</dbReference>
<dbReference type="GO" id="GO:0005739">
    <property type="term" value="C:mitochondrion"/>
    <property type="evidence" value="ECO:0007669"/>
    <property type="project" value="TreeGrafter"/>
</dbReference>
<dbReference type="Pfam" id="PF00464">
    <property type="entry name" value="SHMT"/>
    <property type="match status" value="1"/>
</dbReference>
<dbReference type="SUPFAM" id="SSF53383">
    <property type="entry name" value="PLP-dependent transferases"/>
    <property type="match status" value="1"/>
</dbReference>
<dbReference type="Proteomes" id="UP000822476">
    <property type="component" value="Unassembled WGS sequence"/>
</dbReference>
<organism evidence="10 11">
    <name type="scientific">Paragonimus skrjabini miyazakii</name>
    <dbReference type="NCBI Taxonomy" id="59628"/>
    <lineage>
        <taxon>Eukaryota</taxon>
        <taxon>Metazoa</taxon>
        <taxon>Spiralia</taxon>
        <taxon>Lophotrochozoa</taxon>
        <taxon>Platyhelminthes</taxon>
        <taxon>Trematoda</taxon>
        <taxon>Digenea</taxon>
        <taxon>Plagiorchiida</taxon>
        <taxon>Troglotremata</taxon>
        <taxon>Troglotrematidae</taxon>
        <taxon>Paragonimus</taxon>
    </lineage>
</organism>
<dbReference type="Gene3D" id="3.90.1150.10">
    <property type="entry name" value="Aspartate Aminotransferase, domain 1"/>
    <property type="match status" value="1"/>
</dbReference>
<evidence type="ECO:0000256" key="7">
    <source>
        <dbReference type="PIRSR" id="PIRSR000412-50"/>
    </source>
</evidence>
<gene>
    <name evidence="10" type="ORF">EG68_08227</name>
</gene>
<dbReference type="PIRSF" id="PIRSF000412">
    <property type="entry name" value="SHMT"/>
    <property type="match status" value="1"/>
</dbReference>
<dbReference type="InterPro" id="IPR001085">
    <property type="entry name" value="Ser_HO-MeTrfase"/>
</dbReference>
<dbReference type="GO" id="GO:0004372">
    <property type="term" value="F:glycine hydroxymethyltransferase activity"/>
    <property type="evidence" value="ECO:0007669"/>
    <property type="project" value="UniProtKB-EC"/>
</dbReference>
<evidence type="ECO:0000256" key="2">
    <source>
        <dbReference type="ARBA" id="ARBA00004777"/>
    </source>
</evidence>
<dbReference type="GO" id="GO:0030170">
    <property type="term" value="F:pyridoxal phosphate binding"/>
    <property type="evidence" value="ECO:0007669"/>
    <property type="project" value="InterPro"/>
</dbReference>
<comment type="caution">
    <text evidence="10">The sequence shown here is derived from an EMBL/GenBank/DDBJ whole genome shotgun (WGS) entry which is preliminary data.</text>
</comment>
<keyword evidence="4 8" id="KW-0554">One-carbon metabolism</keyword>
<dbReference type="OrthoDB" id="10265628at2759"/>
<dbReference type="NCBIfam" id="NF000586">
    <property type="entry name" value="PRK00011.1"/>
    <property type="match status" value="1"/>
</dbReference>
<evidence type="ECO:0000256" key="5">
    <source>
        <dbReference type="ARBA" id="ARBA00022679"/>
    </source>
</evidence>
<keyword evidence="5 8" id="KW-0808">Transferase</keyword>
<dbReference type="InterPro" id="IPR049943">
    <property type="entry name" value="Ser_HO-MeTrfase-like"/>
</dbReference>
<sequence>MQYSHKIEVLQIGKTLTKWVGDRTLQESDIRLWELINQEKRRQLSCLEMVASDNFTGRAILECMGSCLTNKYTEGLPFKRLPRGTHFIDQIESMTQSRLLELFKLKHPEQPLDACEWGVNVQPLSGSPANLAVYTALLQPHDRLMGLEYAAGGHSSHGLATTDKNLSAAATFFDSLPYKLDPKSETIDYDALENDAARFLPKMIIAGISTHPRLLDYARFRKICDSIGGAILLADMAHIAGLVAAGVVPSPFDYADVVTSTTHKTLRGPRAGVIFYRRQLPHSQKEERVVPLDELETRINQAVFPTLQSGPHENVIAGIAATAKEAAEPYFVEYASQVLSNCKTLAKALMSRGIHLTSGGTDIHFLVVDLCASKITPVLGAGDASRVQVVADACGITLSAVPVPMDSDWSNPSGIRIGTPALTSRGFREEEFRRIALFIEEVMKISAQTKTISSSWDSLPDILHNNQEISNQIVVLRKRVFDLAMSFPMPGFEDI</sequence>
<dbReference type="InterPro" id="IPR019798">
    <property type="entry name" value="Ser_HO-MeTrfase_PLP_BS"/>
</dbReference>
<dbReference type="AlphaFoldDB" id="A0A8S9YU18"/>
<comment type="function">
    <text evidence="8">Interconversion of serine and glycine.</text>
</comment>
<keyword evidence="11" id="KW-1185">Reference proteome</keyword>
<dbReference type="InterPro" id="IPR015421">
    <property type="entry name" value="PyrdxlP-dep_Trfase_major"/>
</dbReference>
<evidence type="ECO:0000256" key="3">
    <source>
        <dbReference type="ARBA" id="ARBA00006376"/>
    </source>
</evidence>
<dbReference type="PROSITE" id="PS00096">
    <property type="entry name" value="SHMT"/>
    <property type="match status" value="1"/>
</dbReference>
<dbReference type="CDD" id="cd00378">
    <property type="entry name" value="SHMT"/>
    <property type="match status" value="1"/>
</dbReference>
<dbReference type="PANTHER" id="PTHR11680:SF35">
    <property type="entry name" value="SERINE HYDROXYMETHYLTRANSFERASE 1"/>
    <property type="match status" value="1"/>
</dbReference>
<dbReference type="EC" id="2.1.2.1" evidence="8"/>
<comment type="catalytic activity">
    <reaction evidence="8">
        <text>(6R)-5,10-methylene-5,6,7,8-tetrahydrofolate + glycine + H2O = (6S)-5,6,7,8-tetrahydrofolate + L-serine</text>
        <dbReference type="Rhea" id="RHEA:15481"/>
        <dbReference type="ChEBI" id="CHEBI:15377"/>
        <dbReference type="ChEBI" id="CHEBI:15636"/>
        <dbReference type="ChEBI" id="CHEBI:33384"/>
        <dbReference type="ChEBI" id="CHEBI:57305"/>
        <dbReference type="ChEBI" id="CHEBI:57453"/>
        <dbReference type="EC" id="2.1.2.1"/>
    </reaction>
</comment>
<dbReference type="EMBL" id="JTDE01004029">
    <property type="protein sequence ID" value="KAF7255378.1"/>
    <property type="molecule type" value="Genomic_DNA"/>
</dbReference>
<feature type="domain" description="Serine hydroxymethyltransferase-like" evidence="9">
    <location>
        <begin position="25"/>
        <end position="439"/>
    </location>
</feature>
<dbReference type="HAMAP" id="MF_00051">
    <property type="entry name" value="SHMT"/>
    <property type="match status" value="1"/>
</dbReference>
<comment type="similarity">
    <text evidence="3 8">Belongs to the SHMT family.</text>
</comment>
<feature type="modified residue" description="N6-(pyridoxal phosphate)lysine" evidence="7">
    <location>
        <position position="264"/>
    </location>
</feature>
<evidence type="ECO:0000256" key="6">
    <source>
        <dbReference type="ARBA" id="ARBA00022898"/>
    </source>
</evidence>
<evidence type="ECO:0000313" key="10">
    <source>
        <dbReference type="EMBL" id="KAF7255378.1"/>
    </source>
</evidence>
<evidence type="ECO:0000259" key="9">
    <source>
        <dbReference type="Pfam" id="PF00464"/>
    </source>
</evidence>
<accession>A0A8S9YU18</accession>
<dbReference type="Gene3D" id="3.40.640.10">
    <property type="entry name" value="Type I PLP-dependent aspartate aminotransferase-like (Major domain)"/>
    <property type="match status" value="1"/>
</dbReference>
<dbReference type="PANTHER" id="PTHR11680">
    <property type="entry name" value="SERINE HYDROXYMETHYLTRANSFERASE"/>
    <property type="match status" value="1"/>
</dbReference>
<dbReference type="InterPro" id="IPR039429">
    <property type="entry name" value="SHMT-like_dom"/>
</dbReference>
<evidence type="ECO:0000256" key="8">
    <source>
        <dbReference type="RuleBase" id="RU000585"/>
    </source>
</evidence>
<evidence type="ECO:0000256" key="4">
    <source>
        <dbReference type="ARBA" id="ARBA00022563"/>
    </source>
</evidence>
<evidence type="ECO:0000313" key="11">
    <source>
        <dbReference type="Proteomes" id="UP000822476"/>
    </source>
</evidence>
<dbReference type="GO" id="GO:0019264">
    <property type="term" value="P:glycine biosynthetic process from serine"/>
    <property type="evidence" value="ECO:0007669"/>
    <property type="project" value="InterPro"/>
</dbReference>
<keyword evidence="6 7" id="KW-0663">Pyridoxal phosphate</keyword>
<proteinExistence type="inferred from homology"/>
<name>A0A8S9YU18_9TREM</name>
<comment type="cofactor">
    <cofactor evidence="1 7 8">
        <name>pyridoxal 5'-phosphate</name>
        <dbReference type="ChEBI" id="CHEBI:597326"/>
    </cofactor>
</comment>
<comment type="pathway">
    <text evidence="2 8">One-carbon metabolism; tetrahydrofolate interconversion.</text>
</comment>
<dbReference type="InterPro" id="IPR015422">
    <property type="entry name" value="PyrdxlP-dep_Trfase_small"/>
</dbReference>
<reference evidence="10" key="1">
    <citation type="submission" date="2019-07" db="EMBL/GenBank/DDBJ databases">
        <title>Annotation for the trematode Paragonimus miyazaki's.</title>
        <authorList>
            <person name="Choi Y.-J."/>
        </authorList>
    </citation>
    <scope>NUCLEOTIDE SEQUENCE</scope>
    <source>
        <strain evidence="10">Japan</strain>
    </source>
</reference>
<evidence type="ECO:0000256" key="1">
    <source>
        <dbReference type="ARBA" id="ARBA00001933"/>
    </source>
</evidence>
<protein>
    <recommendedName>
        <fullName evidence="8">Serine hydroxymethyltransferase</fullName>
        <ecNumber evidence="8">2.1.2.1</ecNumber>
    </recommendedName>
</protein>
<dbReference type="InterPro" id="IPR015424">
    <property type="entry name" value="PyrdxlP-dep_Trfase"/>
</dbReference>